<dbReference type="PANTHER" id="PTHR46696">
    <property type="entry name" value="P450, PUTATIVE (EUROFUNG)-RELATED"/>
    <property type="match status" value="1"/>
</dbReference>
<dbReference type="Gene3D" id="1.10.630.10">
    <property type="entry name" value="Cytochrome P450"/>
    <property type="match status" value="1"/>
</dbReference>
<gene>
    <name evidence="3" type="ORF">V1633_32550</name>
</gene>
<dbReference type="PANTHER" id="PTHR46696:SF6">
    <property type="entry name" value="P450, PUTATIVE (EUROFUNG)-RELATED"/>
    <property type="match status" value="1"/>
</dbReference>
<dbReference type="Proteomes" id="UP001332243">
    <property type="component" value="Unassembled WGS sequence"/>
</dbReference>
<evidence type="ECO:0000313" key="4">
    <source>
        <dbReference type="Proteomes" id="UP001332243"/>
    </source>
</evidence>
<evidence type="ECO:0000256" key="1">
    <source>
        <dbReference type="ARBA" id="ARBA00010617"/>
    </source>
</evidence>
<keyword evidence="2" id="KW-0503">Monooxygenase</keyword>
<name>A0ABU7S359_9ACTN</name>
<dbReference type="SUPFAM" id="SSF48264">
    <property type="entry name" value="Cytochrome P450"/>
    <property type="match status" value="1"/>
</dbReference>
<dbReference type="RefSeq" id="WP_331218157.1">
    <property type="nucleotide sequence ID" value="NZ_JAZGQK010000035.1"/>
</dbReference>
<keyword evidence="2" id="KW-0349">Heme</keyword>
<keyword evidence="2" id="KW-0560">Oxidoreductase</keyword>
<keyword evidence="2" id="KW-0408">Iron</keyword>
<evidence type="ECO:0000256" key="2">
    <source>
        <dbReference type="RuleBase" id="RU000461"/>
    </source>
</evidence>
<dbReference type="PRINTS" id="PR00463">
    <property type="entry name" value="EP450I"/>
</dbReference>
<dbReference type="EMBL" id="JAZGQK010000035">
    <property type="protein sequence ID" value="MEE6263219.1"/>
    <property type="molecule type" value="Genomic_DNA"/>
</dbReference>
<organism evidence="3 4">
    <name type="scientific">Plantactinospora sonchi</name>
    <dbReference type="NCBI Taxonomy" id="1544735"/>
    <lineage>
        <taxon>Bacteria</taxon>
        <taxon>Bacillati</taxon>
        <taxon>Actinomycetota</taxon>
        <taxon>Actinomycetes</taxon>
        <taxon>Micromonosporales</taxon>
        <taxon>Micromonosporaceae</taxon>
        <taxon>Plantactinospora</taxon>
    </lineage>
</organism>
<comment type="similarity">
    <text evidence="1 2">Belongs to the cytochrome P450 family.</text>
</comment>
<dbReference type="InterPro" id="IPR001128">
    <property type="entry name" value="Cyt_P450"/>
</dbReference>
<evidence type="ECO:0000313" key="3">
    <source>
        <dbReference type="EMBL" id="MEE6263219.1"/>
    </source>
</evidence>
<dbReference type="PRINTS" id="PR00385">
    <property type="entry name" value="P450"/>
</dbReference>
<dbReference type="InterPro" id="IPR036396">
    <property type="entry name" value="Cyt_P450_sf"/>
</dbReference>
<keyword evidence="2" id="KW-0479">Metal-binding</keyword>
<dbReference type="InterPro" id="IPR017972">
    <property type="entry name" value="Cyt_P450_CS"/>
</dbReference>
<dbReference type="Pfam" id="PF00067">
    <property type="entry name" value="p450"/>
    <property type="match status" value="1"/>
</dbReference>
<keyword evidence="4" id="KW-1185">Reference proteome</keyword>
<dbReference type="PROSITE" id="PS00086">
    <property type="entry name" value="CYTOCHROME_P450"/>
    <property type="match status" value="1"/>
</dbReference>
<protein>
    <submittedName>
        <fullName evidence="3">Cytochrome P450</fullName>
    </submittedName>
</protein>
<dbReference type="InterPro" id="IPR002401">
    <property type="entry name" value="Cyt_P450_E_grp-I"/>
</dbReference>
<accession>A0ABU7S359</accession>
<reference evidence="3 4" key="1">
    <citation type="submission" date="2024-01" db="EMBL/GenBank/DDBJ databases">
        <title>Genome insights into Plantactinospora sonchi sp. nov.</title>
        <authorList>
            <person name="Wang L."/>
        </authorList>
    </citation>
    <scope>NUCLEOTIDE SEQUENCE [LARGE SCALE GENOMIC DNA]</scope>
    <source>
        <strain evidence="3 4">NEAU-QY2</strain>
    </source>
</reference>
<sequence length="429" mass="46821">MELRPFAGAYLTDPGAVWRDLLHRDQGVHYADDLGMWLISRHEHVRQAFGDPESFGNALTLAPVYEMCPEALAVVMRLDVPPTTAAADSPVHTRTRAALRATFANTAGRVSVQYGPIVRRRVDELVDGIARRRGEVVDLIPEFTALLPLLVVVDILGVPDRDVPRIRSWADGQIALIWGRPEPAEQVRLARGLLDFWHYCQDLVARRVDEGATGDDFVSRVLRHRDGDDGVLTEAEVASMAFNLLVAGHETTAGLLAHALEQALATPERWRRLAEEPEAVPGFLEETLRFGPAIDGWLRVTRRPVAVGGVTIPAGARCLLLIGAANRDPAVFADPQRFDPDRVTARDHLSFGYGPHFCIGAALARLEARIALGRLAEAIPALRLAAGHVTAYKPNVAFRAHQILPAVVDTGTVPWERSDDPAGTSARAA</sequence>
<proteinExistence type="inferred from homology"/>
<comment type="caution">
    <text evidence="3">The sequence shown here is derived from an EMBL/GenBank/DDBJ whole genome shotgun (WGS) entry which is preliminary data.</text>
</comment>